<evidence type="ECO:0000256" key="5">
    <source>
        <dbReference type="ARBA" id="ARBA00022801"/>
    </source>
</evidence>
<dbReference type="PANTHER" id="PTHR43620:SF7">
    <property type="entry name" value="GLYCEROPHOSPHODIESTER PHOSPHODIESTERASE GDPD5-RELATED"/>
    <property type="match status" value="1"/>
</dbReference>
<dbReference type="EC" id="3.1.4.46" evidence="2"/>
<proteinExistence type="inferred from homology"/>
<dbReference type="GeneID" id="20089751"/>
<dbReference type="STRING" id="157072.A0A024TIU0"/>
<feature type="transmembrane region" description="Helical" evidence="8">
    <location>
        <begin position="435"/>
        <end position="454"/>
    </location>
</feature>
<dbReference type="VEuPathDB" id="FungiDB:H310_12701"/>
<organism evidence="10">
    <name type="scientific">Aphanomyces invadans</name>
    <dbReference type="NCBI Taxonomy" id="157072"/>
    <lineage>
        <taxon>Eukaryota</taxon>
        <taxon>Sar</taxon>
        <taxon>Stramenopiles</taxon>
        <taxon>Oomycota</taxon>
        <taxon>Saprolegniomycetes</taxon>
        <taxon>Saprolegniales</taxon>
        <taxon>Verrucalvaceae</taxon>
        <taxon>Aphanomyces</taxon>
    </lineage>
</organism>
<gene>
    <name evidence="10" type="ORF">H310_12701</name>
</gene>
<evidence type="ECO:0000256" key="2">
    <source>
        <dbReference type="ARBA" id="ARBA00012247"/>
    </source>
</evidence>
<sequence>MPIIARFTASCTAYRADTMAAHSFPGPTTLVSTGPRPSFLISQLADSSPLKSTLEACLNTPMVPNSFAFAHRGAPLQFPEHTRESAIAAARLGAGTIECDVTFTKDKELVCRHAQNDLHYTTNILLTPLAAKCTTPFTPYNPDTNEPATAECRTSDLTLAEWKTLRGKMEGFNPKARTVDEFVDTGTPGFRTNLYAGATSGTVMTLADSIRLYEHLGVRHTPEAKAFAGAVEWTRAAFVQKILDTYKSFHVDPSRVFFQSFFLDDILYVAKNEPSFAATAVYLDSMTTMADAPTSANFSDWLDRGVRIWAPPLFALLDVQQNKLVASKVGMDARHAGLDIVAWSLERQGILANSNDAWYYQTVLPYIKNEGFALEAIQVFVQELQLLGLFSDWAAAPVFYANCVGYGHNPVVAHSAHDRSGLRSSGGAALEPTNVWLPALLVVAGVGAVVWKGLDDRRRRRTPHSFENSTAPLIARAENTRED</sequence>
<dbReference type="GO" id="GO:0008889">
    <property type="term" value="F:glycerophosphodiester phosphodiesterase activity"/>
    <property type="evidence" value="ECO:0007669"/>
    <property type="project" value="UniProtKB-EC"/>
</dbReference>
<dbReference type="RefSeq" id="XP_008878107.1">
    <property type="nucleotide sequence ID" value="XM_008879885.1"/>
</dbReference>
<evidence type="ECO:0000256" key="7">
    <source>
        <dbReference type="SAM" id="MobiDB-lite"/>
    </source>
</evidence>
<feature type="domain" description="GP-PDE" evidence="9">
    <location>
        <begin position="66"/>
        <end position="384"/>
    </location>
</feature>
<dbReference type="GO" id="GO:0006071">
    <property type="term" value="P:glycerol metabolic process"/>
    <property type="evidence" value="ECO:0007669"/>
    <property type="project" value="UniProtKB-KW"/>
</dbReference>
<keyword evidence="4" id="KW-0319">Glycerol metabolism</keyword>
<keyword evidence="8" id="KW-0812">Transmembrane</keyword>
<feature type="region of interest" description="Disordered" evidence="7">
    <location>
        <begin position="462"/>
        <end position="483"/>
    </location>
</feature>
<reference evidence="10" key="1">
    <citation type="submission" date="2013-12" db="EMBL/GenBank/DDBJ databases">
        <title>The Genome Sequence of Aphanomyces invadans NJM9701.</title>
        <authorList>
            <consortium name="The Broad Institute Genomics Platform"/>
            <person name="Russ C."/>
            <person name="Tyler B."/>
            <person name="van West P."/>
            <person name="Dieguez-Uribeondo J."/>
            <person name="Young S.K."/>
            <person name="Zeng Q."/>
            <person name="Gargeya S."/>
            <person name="Fitzgerald M."/>
            <person name="Abouelleil A."/>
            <person name="Alvarado L."/>
            <person name="Chapman S.B."/>
            <person name="Gainer-Dewar J."/>
            <person name="Goldberg J."/>
            <person name="Griggs A."/>
            <person name="Gujja S."/>
            <person name="Hansen M."/>
            <person name="Howarth C."/>
            <person name="Imamovic A."/>
            <person name="Ireland A."/>
            <person name="Larimer J."/>
            <person name="McCowan C."/>
            <person name="Murphy C."/>
            <person name="Pearson M."/>
            <person name="Poon T.W."/>
            <person name="Priest M."/>
            <person name="Roberts A."/>
            <person name="Saif S."/>
            <person name="Shea T."/>
            <person name="Sykes S."/>
            <person name="Wortman J."/>
            <person name="Nusbaum C."/>
            <person name="Birren B."/>
        </authorList>
    </citation>
    <scope>NUCLEOTIDE SEQUENCE [LARGE SCALE GENOMIC DNA]</scope>
    <source>
        <strain evidence="10">NJM9701</strain>
    </source>
</reference>
<protein>
    <recommendedName>
        <fullName evidence="2">glycerophosphodiester phosphodiesterase</fullName>
        <ecNumber evidence="2">3.1.4.46</ecNumber>
    </recommendedName>
</protein>
<dbReference type="GO" id="GO:0006629">
    <property type="term" value="P:lipid metabolic process"/>
    <property type="evidence" value="ECO:0007669"/>
    <property type="project" value="InterPro"/>
</dbReference>
<keyword evidence="8" id="KW-0472">Membrane</keyword>
<accession>A0A024TIU0</accession>
<evidence type="ECO:0000259" key="9">
    <source>
        <dbReference type="PROSITE" id="PS51704"/>
    </source>
</evidence>
<dbReference type="PANTHER" id="PTHR43620">
    <property type="entry name" value="GLYCEROPHOSPHORYL DIESTER PHOSPHODIESTERASE"/>
    <property type="match status" value="1"/>
</dbReference>
<evidence type="ECO:0000313" key="10">
    <source>
        <dbReference type="EMBL" id="ETV93272.1"/>
    </source>
</evidence>
<evidence type="ECO:0000256" key="4">
    <source>
        <dbReference type="ARBA" id="ARBA00022798"/>
    </source>
</evidence>
<dbReference type="SUPFAM" id="SSF51695">
    <property type="entry name" value="PLC-like phosphodiesterases"/>
    <property type="match status" value="1"/>
</dbReference>
<dbReference type="Pfam" id="PF03009">
    <property type="entry name" value="GDPD"/>
    <property type="match status" value="1"/>
</dbReference>
<dbReference type="eggNOG" id="ENOG502QW99">
    <property type="taxonomic scope" value="Eukaryota"/>
</dbReference>
<dbReference type="PROSITE" id="PS51704">
    <property type="entry name" value="GP_PDE"/>
    <property type="match status" value="1"/>
</dbReference>
<dbReference type="Gene3D" id="3.20.20.190">
    <property type="entry name" value="Phosphatidylinositol (PI) phosphodiesterase"/>
    <property type="match status" value="1"/>
</dbReference>
<comment type="catalytic activity">
    <reaction evidence="6">
        <text>a sn-glycero-3-phosphodiester + H2O = an alcohol + sn-glycerol 3-phosphate + H(+)</text>
        <dbReference type="Rhea" id="RHEA:12969"/>
        <dbReference type="ChEBI" id="CHEBI:15377"/>
        <dbReference type="ChEBI" id="CHEBI:15378"/>
        <dbReference type="ChEBI" id="CHEBI:30879"/>
        <dbReference type="ChEBI" id="CHEBI:57597"/>
        <dbReference type="ChEBI" id="CHEBI:83408"/>
        <dbReference type="EC" id="3.1.4.46"/>
    </reaction>
</comment>
<dbReference type="OrthoDB" id="1058301at2759"/>
<dbReference type="InterPro" id="IPR017946">
    <property type="entry name" value="PLC-like_Pdiesterase_TIM-brl"/>
</dbReference>
<dbReference type="InterPro" id="IPR030395">
    <property type="entry name" value="GP_PDE_dom"/>
</dbReference>
<dbReference type="EMBL" id="KI913993">
    <property type="protein sequence ID" value="ETV93272.1"/>
    <property type="molecule type" value="Genomic_DNA"/>
</dbReference>
<evidence type="ECO:0000256" key="6">
    <source>
        <dbReference type="ARBA" id="ARBA00047512"/>
    </source>
</evidence>
<name>A0A024TIU0_9STRA</name>
<evidence type="ECO:0000256" key="1">
    <source>
        <dbReference type="ARBA" id="ARBA00007277"/>
    </source>
</evidence>
<comment type="similarity">
    <text evidence="1">Belongs to the glycerophosphoryl diester phosphodiesterase family.</text>
</comment>
<evidence type="ECO:0000256" key="3">
    <source>
        <dbReference type="ARBA" id="ARBA00022729"/>
    </source>
</evidence>
<keyword evidence="3" id="KW-0732">Signal</keyword>
<keyword evidence="8" id="KW-1133">Transmembrane helix</keyword>
<dbReference type="AlphaFoldDB" id="A0A024TIU0"/>
<keyword evidence="5" id="KW-0378">Hydrolase</keyword>
<evidence type="ECO:0000256" key="8">
    <source>
        <dbReference type="SAM" id="Phobius"/>
    </source>
</evidence>